<proteinExistence type="predicted"/>
<dbReference type="AlphaFoldDB" id="A0A7U2F2U4"/>
<dbReference type="EMBL" id="CP069029">
    <property type="protein sequence ID" value="QRC97652.1"/>
    <property type="molecule type" value="Genomic_DNA"/>
</dbReference>
<name>A0A7U2F2U4_PHANO</name>
<evidence type="ECO:0008006" key="3">
    <source>
        <dbReference type="Google" id="ProtNLM"/>
    </source>
</evidence>
<dbReference type="PANTHER" id="PTHR42085">
    <property type="entry name" value="F-BOX DOMAIN-CONTAINING PROTEIN"/>
    <property type="match status" value="1"/>
</dbReference>
<sequence>MEQASPLLRLPRELRDEIFKYVFDIFDQERLQFSRHHDVMQQTVTPPICALPPICCVSQQLYIETTPYLISRVTPFSSSVATTCWLRKWLATLPNELGYRSIQHLAFRNFHGPEQIKGFELIALCTNLRHLNVMLGDEYSDPGTVPSLAISSLSSSVNAYESLDNIILMHQLHYLIDIPKLELLEFGFHDWEQPVSCDRARQVKEWLTVKFQNKGRDVNVVCKQMQWGGDCSIDDVDEISLCWYSAS</sequence>
<evidence type="ECO:0000313" key="2">
    <source>
        <dbReference type="Proteomes" id="UP000663193"/>
    </source>
</evidence>
<gene>
    <name evidence="1" type="ORF">JI435_085750</name>
</gene>
<dbReference type="VEuPathDB" id="FungiDB:JI435_085750"/>
<accession>A0A7U2F2U4</accession>
<keyword evidence="2" id="KW-1185">Reference proteome</keyword>
<dbReference type="OrthoDB" id="72726at2759"/>
<evidence type="ECO:0000313" key="1">
    <source>
        <dbReference type="EMBL" id="QRC97652.1"/>
    </source>
</evidence>
<dbReference type="PANTHER" id="PTHR42085:SF2">
    <property type="entry name" value="F-BOX DOMAIN-CONTAINING PROTEIN"/>
    <property type="match status" value="1"/>
</dbReference>
<dbReference type="Proteomes" id="UP000663193">
    <property type="component" value="Chromosome 7"/>
</dbReference>
<organism evidence="1 2">
    <name type="scientific">Phaeosphaeria nodorum (strain SN15 / ATCC MYA-4574 / FGSC 10173)</name>
    <name type="common">Glume blotch fungus</name>
    <name type="synonym">Parastagonospora nodorum</name>
    <dbReference type="NCBI Taxonomy" id="321614"/>
    <lineage>
        <taxon>Eukaryota</taxon>
        <taxon>Fungi</taxon>
        <taxon>Dikarya</taxon>
        <taxon>Ascomycota</taxon>
        <taxon>Pezizomycotina</taxon>
        <taxon>Dothideomycetes</taxon>
        <taxon>Pleosporomycetidae</taxon>
        <taxon>Pleosporales</taxon>
        <taxon>Pleosporineae</taxon>
        <taxon>Phaeosphaeriaceae</taxon>
        <taxon>Parastagonospora</taxon>
    </lineage>
</organism>
<dbReference type="InterPro" id="IPR038883">
    <property type="entry name" value="AN11006-like"/>
</dbReference>
<protein>
    <recommendedName>
        <fullName evidence="3">F-box domain-containing protein</fullName>
    </recommendedName>
</protein>
<reference evidence="2" key="1">
    <citation type="journal article" date="2021" name="BMC Genomics">
        <title>Chromosome-level genome assembly and manually-curated proteome of model necrotroph Parastagonospora nodorum Sn15 reveals a genome-wide trove of candidate effector homologs, and redundancy of virulence-related functions within an accessory chromosome.</title>
        <authorList>
            <person name="Bertazzoni S."/>
            <person name="Jones D.A.B."/>
            <person name="Phan H.T."/>
            <person name="Tan K.-C."/>
            <person name="Hane J.K."/>
        </authorList>
    </citation>
    <scope>NUCLEOTIDE SEQUENCE [LARGE SCALE GENOMIC DNA]</scope>
    <source>
        <strain evidence="2">SN15 / ATCC MYA-4574 / FGSC 10173)</strain>
    </source>
</reference>